<proteinExistence type="predicted"/>
<dbReference type="AlphaFoldDB" id="A0A562ZTM0"/>
<dbReference type="OrthoDB" id="9774579at2"/>
<name>A0A562ZTM0_9BURK</name>
<evidence type="ECO:0008006" key="4">
    <source>
        <dbReference type="Google" id="ProtNLM"/>
    </source>
</evidence>
<dbReference type="EMBL" id="VOBQ01000006">
    <property type="protein sequence ID" value="TWO71706.1"/>
    <property type="molecule type" value="Genomic_DNA"/>
</dbReference>
<dbReference type="SUPFAM" id="SSF63825">
    <property type="entry name" value="YWTD domain"/>
    <property type="match status" value="2"/>
</dbReference>
<evidence type="ECO:0000313" key="3">
    <source>
        <dbReference type="Proteomes" id="UP000318199"/>
    </source>
</evidence>
<evidence type="ECO:0000256" key="1">
    <source>
        <dbReference type="ARBA" id="ARBA00022737"/>
    </source>
</evidence>
<evidence type="ECO:0000313" key="2">
    <source>
        <dbReference type="EMBL" id="TWO71706.1"/>
    </source>
</evidence>
<dbReference type="InterPro" id="IPR001258">
    <property type="entry name" value="NHL_repeat"/>
</dbReference>
<sequence length="596" mass="61483">MGAQDGPMLEARFDHPADLAIDASGVIYVADTGNGTIRQIGTDGFVRTWAGRAGDRRRVDGYAEIVRFASPNDIALADGVVYVEDQGFVRRIAPDGSAVTLAGISEVEGMVAAPGGGLYLAGRGGVYRWTEAAGLALLAGIDGVSGDQDGSGTQARFSRFGDIAVSATGSIYATQPDRHTVRKISPEGVVTTLGSAGDPIARDGDPAEARFIHPDAITAIGRDMQVVDGGTGFIRSISAADYVQTFPVWQRLDLRGQRAGIAFAIDGDLLATHAGGVLRLPAPGSSRSTQAANPYATFAFAGPPPRDPLPFGDPLQLGVDPLGATVVYSGTRRESWDGTAGFVMIDAQGQASGRLPVAVYSSEYRRDVLGMAMDAAGNAYVANPSFGGIFGAEPQGGSILRVSAGGTVTTVAEWPQTRTADITPGSLTVSSDGTTIHFLNVRTGDLVRLDVATRAVEVALPAADLGPPRPGIDGLGGRGHRAVTTSANGDIHVLLGTNLTRLSGGKATPLLRGGPFQRPTHIAADAAGNVYVADEEVVWRVTPEGNASIAFGQRGSFAVTPGPLPGSLGIVHGLAIGKDGLLHVAVRDAVLTVRIQ</sequence>
<dbReference type="Gene3D" id="2.120.10.30">
    <property type="entry name" value="TolB, C-terminal domain"/>
    <property type="match status" value="3"/>
</dbReference>
<protein>
    <recommendedName>
        <fullName evidence="4">SMP-30/Gluconolactonase/LRE-like region domain-containing protein</fullName>
    </recommendedName>
</protein>
<organism evidence="2 3">
    <name type="scientific">Caenimonas sedimenti</name>
    <dbReference type="NCBI Taxonomy" id="2596921"/>
    <lineage>
        <taxon>Bacteria</taxon>
        <taxon>Pseudomonadati</taxon>
        <taxon>Pseudomonadota</taxon>
        <taxon>Betaproteobacteria</taxon>
        <taxon>Burkholderiales</taxon>
        <taxon>Comamonadaceae</taxon>
        <taxon>Caenimonas</taxon>
    </lineage>
</organism>
<dbReference type="PANTHER" id="PTHR13833:SF71">
    <property type="entry name" value="NHL DOMAIN-CONTAINING PROTEIN"/>
    <property type="match status" value="1"/>
</dbReference>
<dbReference type="SUPFAM" id="SSF63829">
    <property type="entry name" value="Calcium-dependent phosphotriesterase"/>
    <property type="match status" value="1"/>
</dbReference>
<comment type="caution">
    <text evidence="2">The sequence shown here is derived from an EMBL/GenBank/DDBJ whole genome shotgun (WGS) entry which is preliminary data.</text>
</comment>
<dbReference type="Pfam" id="PF01436">
    <property type="entry name" value="NHL"/>
    <property type="match status" value="1"/>
</dbReference>
<dbReference type="Proteomes" id="UP000318199">
    <property type="component" value="Unassembled WGS sequence"/>
</dbReference>
<gene>
    <name evidence="2" type="ORF">FN976_08835</name>
</gene>
<dbReference type="InterPro" id="IPR011042">
    <property type="entry name" value="6-blade_b-propeller_TolB-like"/>
</dbReference>
<keyword evidence="3" id="KW-1185">Reference proteome</keyword>
<accession>A0A562ZTM0</accession>
<reference evidence="2 3" key="1">
    <citation type="submission" date="2019-07" db="EMBL/GenBank/DDBJ databases">
        <title>Caenimonas sedimenti sp. nov., isolated from activated sludge.</title>
        <authorList>
            <person name="Xu J."/>
        </authorList>
    </citation>
    <scope>NUCLEOTIDE SEQUENCE [LARGE SCALE GENOMIC DNA]</scope>
    <source>
        <strain evidence="2 3">HX-9-20</strain>
    </source>
</reference>
<dbReference type="PANTHER" id="PTHR13833">
    <property type="match status" value="1"/>
</dbReference>
<keyword evidence="1" id="KW-0677">Repeat</keyword>